<sequence length="97" mass="11882">MQNDRRLELIEQECRIRNDLKEIQFIHYFSNQFMEKNTQFFCIEEFMESLGITSQNALERLPIERWENHVRQSTVFSSWQEMLANAGTEYRLRNNFL</sequence>
<reference evidence="1 2" key="1">
    <citation type="submission" date="2017-05" db="EMBL/GenBank/DDBJ databases">
        <title>Lactobacillus nurukis nov., sp. nov., isolated from nuruk.</title>
        <authorList>
            <person name="Kim S.-J."/>
        </authorList>
    </citation>
    <scope>NUCLEOTIDE SEQUENCE [LARGE SCALE GENOMIC DNA]</scope>
    <source>
        <strain evidence="1 2">SYF10-1a</strain>
    </source>
</reference>
<keyword evidence="2" id="KW-1185">Reference proteome</keyword>
<name>A0A2N7AVN3_9LACO</name>
<gene>
    <name evidence="1" type="ORF">CBP76_03670</name>
</gene>
<dbReference type="EMBL" id="NIPR01000007">
    <property type="protein sequence ID" value="PMD72246.1"/>
    <property type="molecule type" value="Genomic_DNA"/>
</dbReference>
<organism evidence="1 2">
    <name type="scientific">Companilactobacillus nuruki</name>
    <dbReference type="NCBI Taxonomy" id="1993540"/>
    <lineage>
        <taxon>Bacteria</taxon>
        <taxon>Bacillati</taxon>
        <taxon>Bacillota</taxon>
        <taxon>Bacilli</taxon>
        <taxon>Lactobacillales</taxon>
        <taxon>Lactobacillaceae</taxon>
        <taxon>Companilactobacillus</taxon>
    </lineage>
</organism>
<dbReference type="OrthoDB" id="3035462at2"/>
<evidence type="ECO:0000313" key="1">
    <source>
        <dbReference type="EMBL" id="PMD72246.1"/>
    </source>
</evidence>
<dbReference type="Proteomes" id="UP000235649">
    <property type="component" value="Unassembled WGS sequence"/>
</dbReference>
<dbReference type="AlphaFoldDB" id="A0A2N7AVN3"/>
<accession>A0A2N7AVN3</accession>
<dbReference type="RefSeq" id="WP_102195589.1">
    <property type="nucleotide sequence ID" value="NZ_NIPR01000007.1"/>
</dbReference>
<comment type="caution">
    <text evidence="1">The sequence shown here is derived from an EMBL/GenBank/DDBJ whole genome shotgun (WGS) entry which is preliminary data.</text>
</comment>
<evidence type="ECO:0000313" key="2">
    <source>
        <dbReference type="Proteomes" id="UP000235649"/>
    </source>
</evidence>
<protein>
    <submittedName>
        <fullName evidence="1">Uncharacterized protein</fullName>
    </submittedName>
</protein>
<proteinExistence type="predicted"/>